<evidence type="ECO:0000256" key="3">
    <source>
        <dbReference type="SAM" id="SignalP"/>
    </source>
</evidence>
<keyword evidence="2" id="KW-1133">Transmembrane helix</keyword>
<gene>
    <name evidence="5" type="ORF">BECKFM1743A_GA0114220_105842</name>
    <name evidence="4" type="ORF">BECKFM1743C_GA0114222_103473</name>
</gene>
<feature type="transmembrane region" description="Helical" evidence="2">
    <location>
        <begin position="198"/>
        <end position="217"/>
    </location>
</feature>
<feature type="compositionally biased region" description="Low complexity" evidence="1">
    <location>
        <begin position="48"/>
        <end position="66"/>
    </location>
</feature>
<feature type="region of interest" description="Disordered" evidence="1">
    <location>
        <begin position="46"/>
        <end position="70"/>
    </location>
</feature>
<feature type="chain" id="PRO_5036354141" evidence="3">
    <location>
        <begin position="22"/>
        <end position="286"/>
    </location>
</feature>
<evidence type="ECO:0000256" key="1">
    <source>
        <dbReference type="SAM" id="MobiDB-lite"/>
    </source>
</evidence>
<feature type="signal peptide" evidence="3">
    <location>
        <begin position="1"/>
        <end position="21"/>
    </location>
</feature>
<dbReference type="EMBL" id="CAADFA010000347">
    <property type="protein sequence ID" value="VFJ63541.1"/>
    <property type="molecule type" value="Genomic_DNA"/>
</dbReference>
<reference evidence="4" key="1">
    <citation type="submission" date="2019-02" db="EMBL/GenBank/DDBJ databases">
        <authorList>
            <person name="Gruber-Vodicka R. H."/>
            <person name="Seah K. B. B."/>
        </authorList>
    </citation>
    <scope>NUCLEOTIDE SEQUENCE</scope>
    <source>
        <strain evidence="5">BECK_BZ163</strain>
        <strain evidence="4">BECK_BZ165</strain>
    </source>
</reference>
<evidence type="ECO:0000313" key="5">
    <source>
        <dbReference type="EMBL" id="VFJ71331.1"/>
    </source>
</evidence>
<dbReference type="EMBL" id="CAADEZ010000584">
    <property type="protein sequence ID" value="VFJ71331.1"/>
    <property type="molecule type" value="Genomic_DNA"/>
</dbReference>
<keyword evidence="3" id="KW-0732">Signal</keyword>
<proteinExistence type="predicted"/>
<name>A0A450TA27_9GAMM</name>
<protein>
    <submittedName>
        <fullName evidence="4">Uncharacterized protein</fullName>
    </submittedName>
</protein>
<dbReference type="AlphaFoldDB" id="A0A450TA27"/>
<accession>A0A450TA27</accession>
<evidence type="ECO:0000256" key="2">
    <source>
        <dbReference type="SAM" id="Phobius"/>
    </source>
</evidence>
<evidence type="ECO:0000313" key="4">
    <source>
        <dbReference type="EMBL" id="VFJ63541.1"/>
    </source>
</evidence>
<keyword evidence="2" id="KW-0812">Transmembrane</keyword>
<sequence>MKNRLFLLALTALLFTGPICVGTAFGVENAPRISDREIIERLTRLEEGQQSMQRQMQTTREQTGQRSASLQKGMEESFGAMQKGMEERFGAMQKGMEERFVAMEKGTEERFSVMDERFSAMNQRFVAMEKRMDERFSAMDQRFVAMEKRMDQRFVAMEKRMDQRFVAMEKRMDLMGDQTGQQISSLEKRVDDRLDAQWNLTLILIAAIFGLIGFVVWDRKTAIKPLERRFTRIADTIERDLEPESPKGSRFARLMNVLRELAPDDPRLADALRRHSLLEDLPRRPA</sequence>
<keyword evidence="2" id="KW-0472">Membrane</keyword>
<organism evidence="4">
    <name type="scientific">Candidatus Kentrum sp. FM</name>
    <dbReference type="NCBI Taxonomy" id="2126340"/>
    <lineage>
        <taxon>Bacteria</taxon>
        <taxon>Pseudomonadati</taxon>
        <taxon>Pseudomonadota</taxon>
        <taxon>Gammaproteobacteria</taxon>
        <taxon>Candidatus Kentrum</taxon>
    </lineage>
</organism>
<dbReference type="Gene3D" id="3.90.20.10">
    <property type="match status" value="1"/>
</dbReference>